<feature type="domain" description="ABC transporter" evidence="6">
    <location>
        <begin position="4"/>
        <end position="236"/>
    </location>
</feature>
<evidence type="ECO:0000259" key="6">
    <source>
        <dbReference type="PROSITE" id="PS50893"/>
    </source>
</evidence>
<dbReference type="PROSITE" id="PS00211">
    <property type="entry name" value="ABC_TRANSPORTER_1"/>
    <property type="match status" value="1"/>
</dbReference>
<dbReference type="InterPro" id="IPR052156">
    <property type="entry name" value="BCAA_Transport_ATP-bd_LivF"/>
</dbReference>
<dbReference type="CDD" id="cd03224">
    <property type="entry name" value="ABC_TM1139_LivF_branched"/>
    <property type="match status" value="1"/>
</dbReference>
<reference evidence="7 8" key="1">
    <citation type="submission" date="2021-01" db="EMBL/GenBank/DDBJ databases">
        <title>Genomic Encyclopedia of Type Strains, Phase IV (KMG-IV): sequencing the most valuable type-strain genomes for metagenomic binning, comparative biology and taxonomic classification.</title>
        <authorList>
            <person name="Goeker M."/>
        </authorList>
    </citation>
    <scope>NUCLEOTIDE SEQUENCE [LARGE SCALE GENOMIC DNA]</scope>
    <source>
        <strain evidence="7 8">DSM 27513</strain>
    </source>
</reference>
<protein>
    <submittedName>
        <fullName evidence="7">Branched-chain amino acid transport system ATP-binding protein</fullName>
    </submittedName>
</protein>
<gene>
    <name evidence="7" type="ORF">JOC31_001009</name>
</gene>
<dbReference type="PIRSF" id="PIRSF039137">
    <property type="entry name" value="ABC_branched_ATPase"/>
    <property type="match status" value="1"/>
</dbReference>
<evidence type="ECO:0000256" key="1">
    <source>
        <dbReference type="ARBA" id="ARBA00005417"/>
    </source>
</evidence>
<keyword evidence="3" id="KW-0547">Nucleotide-binding</keyword>
<dbReference type="SMART" id="SM00382">
    <property type="entry name" value="AAA"/>
    <property type="match status" value="1"/>
</dbReference>
<dbReference type="PROSITE" id="PS50893">
    <property type="entry name" value="ABC_TRANSPORTER_2"/>
    <property type="match status" value="1"/>
</dbReference>
<dbReference type="PANTHER" id="PTHR43820:SF4">
    <property type="entry name" value="HIGH-AFFINITY BRANCHED-CHAIN AMINO ACID TRANSPORT ATP-BINDING PROTEIN LIVF"/>
    <property type="match status" value="1"/>
</dbReference>
<dbReference type="PANTHER" id="PTHR43820">
    <property type="entry name" value="HIGH-AFFINITY BRANCHED-CHAIN AMINO ACID TRANSPORT ATP-BINDING PROTEIN LIVF"/>
    <property type="match status" value="1"/>
</dbReference>
<sequence length="236" mass="25635">MAMLEVKNLSISYGAIEAVKDVSFEVNEGEVVTLIGANGAGKTSILRTISGLVKPSDGEIMYIGNDITKVPARKIVADGLAQVPEGRHVFSGLTVMENLEMGAFLKKNREENAANLKKIFQRFPRLEERKNQDAATLSGGEQQMLAMGRALMSQPKLLLLDEPSMGLAPIFIQEIFDIIQDIQKQGTTVLLIEQNANKALSIADRGYVLETGKIVLSGTGKELLESDEVRKAYLGG</sequence>
<dbReference type="InterPro" id="IPR030660">
    <property type="entry name" value="ABC_branched_ATPase_LivF/BraG"/>
</dbReference>
<evidence type="ECO:0000256" key="5">
    <source>
        <dbReference type="ARBA" id="ARBA00022970"/>
    </source>
</evidence>
<dbReference type="RefSeq" id="WP_205017080.1">
    <property type="nucleotide sequence ID" value="NZ_JAFBEI010000018.1"/>
</dbReference>
<dbReference type="Pfam" id="PF00005">
    <property type="entry name" value="ABC_tran"/>
    <property type="match status" value="1"/>
</dbReference>
<dbReference type="InterPro" id="IPR027417">
    <property type="entry name" value="P-loop_NTPase"/>
</dbReference>
<comment type="similarity">
    <text evidence="1">Belongs to the ABC transporter superfamily.</text>
</comment>
<evidence type="ECO:0000313" key="8">
    <source>
        <dbReference type="Proteomes" id="UP000809081"/>
    </source>
</evidence>
<dbReference type="SUPFAM" id="SSF52540">
    <property type="entry name" value="P-loop containing nucleoside triphosphate hydrolases"/>
    <property type="match status" value="1"/>
</dbReference>
<organism evidence="7 8">
    <name type="scientific">Streptococcus saliviloxodontae</name>
    <dbReference type="NCBI Taxonomy" id="1349416"/>
    <lineage>
        <taxon>Bacteria</taxon>
        <taxon>Bacillati</taxon>
        <taxon>Bacillota</taxon>
        <taxon>Bacilli</taxon>
        <taxon>Lactobacillales</taxon>
        <taxon>Streptococcaceae</taxon>
        <taxon>Streptococcus</taxon>
    </lineage>
</organism>
<evidence type="ECO:0000256" key="2">
    <source>
        <dbReference type="ARBA" id="ARBA00022448"/>
    </source>
</evidence>
<dbReference type="EMBL" id="JAFBEI010000018">
    <property type="protein sequence ID" value="MBM7636190.1"/>
    <property type="molecule type" value="Genomic_DNA"/>
</dbReference>
<keyword evidence="4 7" id="KW-0067">ATP-binding</keyword>
<keyword evidence="8" id="KW-1185">Reference proteome</keyword>
<dbReference type="InterPro" id="IPR003593">
    <property type="entry name" value="AAA+_ATPase"/>
</dbReference>
<keyword evidence="5" id="KW-0029">Amino-acid transport</keyword>
<dbReference type="GO" id="GO:0005524">
    <property type="term" value="F:ATP binding"/>
    <property type="evidence" value="ECO:0007669"/>
    <property type="project" value="UniProtKB-KW"/>
</dbReference>
<keyword evidence="2" id="KW-0813">Transport</keyword>
<name>A0ABS2PMG5_9STRE</name>
<dbReference type="Gene3D" id="3.40.50.300">
    <property type="entry name" value="P-loop containing nucleotide triphosphate hydrolases"/>
    <property type="match status" value="1"/>
</dbReference>
<comment type="caution">
    <text evidence="7">The sequence shown here is derived from an EMBL/GenBank/DDBJ whole genome shotgun (WGS) entry which is preliminary data.</text>
</comment>
<proteinExistence type="inferred from homology"/>
<accession>A0ABS2PMG5</accession>
<evidence type="ECO:0000313" key="7">
    <source>
        <dbReference type="EMBL" id="MBM7636190.1"/>
    </source>
</evidence>
<dbReference type="InterPro" id="IPR003439">
    <property type="entry name" value="ABC_transporter-like_ATP-bd"/>
</dbReference>
<dbReference type="Proteomes" id="UP000809081">
    <property type="component" value="Unassembled WGS sequence"/>
</dbReference>
<evidence type="ECO:0000256" key="3">
    <source>
        <dbReference type="ARBA" id="ARBA00022741"/>
    </source>
</evidence>
<evidence type="ECO:0000256" key="4">
    <source>
        <dbReference type="ARBA" id="ARBA00022840"/>
    </source>
</evidence>
<dbReference type="InterPro" id="IPR017871">
    <property type="entry name" value="ABC_transporter-like_CS"/>
</dbReference>